<accession>A0A1V3IBW9</accession>
<feature type="transmembrane region" description="Helical" evidence="13">
    <location>
        <begin position="290"/>
        <end position="309"/>
    </location>
</feature>
<name>A0A1V3IBW9_9PAST</name>
<reference evidence="14 15" key="1">
    <citation type="submission" date="2016-10" db="EMBL/GenBank/DDBJ databases">
        <title>Rodentibacter gen. nov. and new species.</title>
        <authorList>
            <person name="Christensen H."/>
        </authorList>
    </citation>
    <scope>NUCLEOTIDE SEQUENCE [LARGE SCALE GENOMIC DNA]</scope>
    <source>
        <strain evidence="14 15">Ac69</strain>
    </source>
</reference>
<sequence length="322" mass="35731">MKPLFPFKWLIILVLALVGIFWFFPWVFVHVVVWQQRFNQLISNNLQAILQHSTSAGIALIGVSFLYGVLHTLGPGHGKFIIAGYLSTHETELKQSVKLSLLSSLMQGIVAITVTSVLVVILNLSSQYFKLSQLWLERSALILLMGLGCYWIYQGIRKPMGFRIKSVQMIPLPLQSAVKINRTLKADCGCGHQHLPNAIQLKQADSWKSQCLVIMSIGLRPCSGAIFVLFLAYMLDLFIWGIFATLAMSLGTGLMLTCFAMLVRYAKKASIRIGQWYGAKALKQYSGRGVKIIAGSIMLFFAISLFYGTTLDVSGGAVLFGR</sequence>
<dbReference type="InterPro" id="IPR011541">
    <property type="entry name" value="Ni/Co_transpt_high_affinity"/>
</dbReference>
<feature type="transmembrane region" description="Helical" evidence="13">
    <location>
        <begin position="238"/>
        <end position="263"/>
    </location>
</feature>
<evidence type="ECO:0000256" key="6">
    <source>
        <dbReference type="ARBA" id="ARBA00022596"/>
    </source>
</evidence>
<comment type="subcellular location">
    <subcellularLocation>
        <location evidence="2 13">Cell membrane</location>
        <topology evidence="2 13">Multi-pass membrane protein</topology>
    </subcellularLocation>
</comment>
<dbReference type="InterPro" id="IPR051224">
    <property type="entry name" value="NiCoT_RcnA"/>
</dbReference>
<comment type="function">
    <text evidence="1">Efflux system for nickel and cobalt.</text>
</comment>
<dbReference type="STRING" id="1908258.BKK48_01145"/>
<dbReference type="EMBL" id="MLHH01000003">
    <property type="protein sequence ID" value="OOF37673.1"/>
    <property type="molecule type" value="Genomic_DNA"/>
</dbReference>
<dbReference type="GO" id="GO:0010045">
    <property type="term" value="P:response to nickel cation"/>
    <property type="evidence" value="ECO:0007669"/>
    <property type="project" value="TreeGrafter"/>
</dbReference>
<evidence type="ECO:0000256" key="13">
    <source>
        <dbReference type="RuleBase" id="RU362101"/>
    </source>
</evidence>
<dbReference type="AlphaFoldDB" id="A0A1V3IBW9"/>
<feature type="transmembrane region" description="Helical" evidence="13">
    <location>
        <begin position="211"/>
        <end position="232"/>
    </location>
</feature>
<evidence type="ECO:0000256" key="4">
    <source>
        <dbReference type="ARBA" id="ARBA00022448"/>
    </source>
</evidence>
<dbReference type="PANTHER" id="PTHR40659">
    <property type="entry name" value="NICKEL/COBALT EFFLUX SYSTEM RCNA"/>
    <property type="match status" value="1"/>
</dbReference>
<evidence type="ECO:0000256" key="11">
    <source>
        <dbReference type="ARBA" id="ARBA00023136"/>
    </source>
</evidence>
<keyword evidence="11 13" id="KW-0472">Membrane</keyword>
<keyword evidence="6" id="KW-0533">Nickel</keyword>
<evidence type="ECO:0000256" key="1">
    <source>
        <dbReference type="ARBA" id="ARBA00002510"/>
    </source>
</evidence>
<feature type="transmembrane region" description="Helical" evidence="13">
    <location>
        <begin position="134"/>
        <end position="153"/>
    </location>
</feature>
<keyword evidence="4 13" id="KW-0813">Transport</keyword>
<evidence type="ECO:0000313" key="15">
    <source>
        <dbReference type="Proteomes" id="UP000189437"/>
    </source>
</evidence>
<proteinExistence type="inferred from homology"/>
<dbReference type="GO" id="GO:0032025">
    <property type="term" value="P:response to cobalt ion"/>
    <property type="evidence" value="ECO:0007669"/>
    <property type="project" value="TreeGrafter"/>
</dbReference>
<feature type="transmembrane region" description="Helical" evidence="13">
    <location>
        <begin position="99"/>
        <end position="122"/>
    </location>
</feature>
<dbReference type="RefSeq" id="WP_077426496.1">
    <property type="nucleotide sequence ID" value="NZ_MLHH01000003.1"/>
</dbReference>
<evidence type="ECO:0000256" key="3">
    <source>
        <dbReference type="ARBA" id="ARBA00022426"/>
    </source>
</evidence>
<evidence type="ECO:0000313" key="14">
    <source>
        <dbReference type="EMBL" id="OOF37673.1"/>
    </source>
</evidence>
<keyword evidence="12" id="KW-0170">Cobalt</keyword>
<evidence type="ECO:0000256" key="10">
    <source>
        <dbReference type="ARBA" id="ARBA00023112"/>
    </source>
</evidence>
<dbReference type="Proteomes" id="UP000189437">
    <property type="component" value="Unassembled WGS sequence"/>
</dbReference>
<feature type="transmembrane region" description="Helical" evidence="13">
    <location>
        <begin position="7"/>
        <end position="29"/>
    </location>
</feature>
<keyword evidence="7 13" id="KW-0812">Transmembrane</keyword>
<comment type="similarity">
    <text evidence="13">Belongs to the NiCoT transporter (TC 2.A.52) family.</text>
</comment>
<evidence type="ECO:0000256" key="9">
    <source>
        <dbReference type="ARBA" id="ARBA00023065"/>
    </source>
</evidence>
<evidence type="ECO:0000256" key="5">
    <source>
        <dbReference type="ARBA" id="ARBA00022475"/>
    </source>
</evidence>
<dbReference type="Pfam" id="PF03824">
    <property type="entry name" value="NicO"/>
    <property type="match status" value="2"/>
</dbReference>
<dbReference type="GO" id="GO:0015099">
    <property type="term" value="F:nickel cation transmembrane transporter activity"/>
    <property type="evidence" value="ECO:0007669"/>
    <property type="project" value="UniProtKB-UniRule"/>
</dbReference>
<protein>
    <recommendedName>
        <fullName evidence="13">Nickel/cobalt efflux system</fullName>
    </recommendedName>
</protein>
<keyword evidence="10" id="KW-0921">Nickel transport</keyword>
<keyword evidence="8 13" id="KW-1133">Transmembrane helix</keyword>
<dbReference type="OrthoDB" id="9812956at2"/>
<evidence type="ECO:0000256" key="2">
    <source>
        <dbReference type="ARBA" id="ARBA00004651"/>
    </source>
</evidence>
<feature type="transmembrane region" description="Helical" evidence="13">
    <location>
        <begin position="49"/>
        <end position="70"/>
    </location>
</feature>
<keyword evidence="9" id="KW-0406">Ion transport</keyword>
<organism evidence="14 15">
    <name type="scientific">Rodentibacter heidelbergensis</name>
    <dbReference type="NCBI Taxonomy" id="1908258"/>
    <lineage>
        <taxon>Bacteria</taxon>
        <taxon>Pseudomonadati</taxon>
        <taxon>Pseudomonadota</taxon>
        <taxon>Gammaproteobacteria</taxon>
        <taxon>Pasteurellales</taxon>
        <taxon>Pasteurellaceae</taxon>
        <taxon>Rodentibacter</taxon>
    </lineage>
</organism>
<evidence type="ECO:0000256" key="7">
    <source>
        <dbReference type="ARBA" id="ARBA00022692"/>
    </source>
</evidence>
<dbReference type="GO" id="GO:0006824">
    <property type="term" value="P:cobalt ion transport"/>
    <property type="evidence" value="ECO:0007669"/>
    <property type="project" value="UniProtKB-KW"/>
</dbReference>
<keyword evidence="15" id="KW-1185">Reference proteome</keyword>
<keyword evidence="3" id="KW-0171">Cobalt transport</keyword>
<gene>
    <name evidence="14" type="ORF">BKK48_01145</name>
</gene>
<evidence type="ECO:0000256" key="12">
    <source>
        <dbReference type="ARBA" id="ARBA00023285"/>
    </source>
</evidence>
<dbReference type="GO" id="GO:0005886">
    <property type="term" value="C:plasma membrane"/>
    <property type="evidence" value="ECO:0007669"/>
    <property type="project" value="UniProtKB-SubCell"/>
</dbReference>
<dbReference type="PANTHER" id="PTHR40659:SF1">
    <property type="entry name" value="NICKEL_COBALT EFFLUX SYSTEM RCNA"/>
    <property type="match status" value="1"/>
</dbReference>
<evidence type="ECO:0000256" key="8">
    <source>
        <dbReference type="ARBA" id="ARBA00022989"/>
    </source>
</evidence>
<dbReference type="GO" id="GO:0046583">
    <property type="term" value="F:monoatomic cation efflux transmembrane transporter activity"/>
    <property type="evidence" value="ECO:0007669"/>
    <property type="project" value="TreeGrafter"/>
</dbReference>
<keyword evidence="5" id="KW-1003">Cell membrane</keyword>
<comment type="caution">
    <text evidence="14">The sequence shown here is derived from an EMBL/GenBank/DDBJ whole genome shotgun (WGS) entry which is preliminary data.</text>
</comment>